<gene>
    <name evidence="2" type="ORF">GCM10017771_86670</name>
</gene>
<evidence type="ECO:0000313" key="2">
    <source>
        <dbReference type="EMBL" id="GHE63389.1"/>
    </source>
</evidence>
<dbReference type="AlphaFoldDB" id="A0A919DNK0"/>
<protein>
    <submittedName>
        <fullName evidence="2">Uncharacterized protein</fullName>
    </submittedName>
</protein>
<reference evidence="2" key="2">
    <citation type="submission" date="2020-09" db="EMBL/GenBank/DDBJ databases">
        <authorList>
            <person name="Sun Q."/>
            <person name="Zhou Y."/>
        </authorList>
    </citation>
    <scope>NUCLEOTIDE SEQUENCE</scope>
    <source>
        <strain evidence="2">CGMCC 4.7403</strain>
    </source>
</reference>
<comment type="caution">
    <text evidence="2">The sequence shown here is derived from an EMBL/GenBank/DDBJ whole genome shotgun (WGS) entry which is preliminary data.</text>
</comment>
<organism evidence="2 3">
    <name type="scientific">Streptomyces capitiformicae</name>
    <dbReference type="NCBI Taxonomy" id="2014920"/>
    <lineage>
        <taxon>Bacteria</taxon>
        <taxon>Bacillati</taxon>
        <taxon>Actinomycetota</taxon>
        <taxon>Actinomycetes</taxon>
        <taxon>Kitasatosporales</taxon>
        <taxon>Streptomycetaceae</taxon>
        <taxon>Streptomyces</taxon>
    </lineage>
</organism>
<proteinExistence type="predicted"/>
<dbReference type="Proteomes" id="UP000603227">
    <property type="component" value="Unassembled WGS sequence"/>
</dbReference>
<sequence length="77" mass="8190">MHGAAAGQRVQGFGELPQRSELPRLGGELPQLRQFGQGTANVPGAQVRKALGDLTDDLRRNPQGEAGIPEFPIELAC</sequence>
<reference evidence="2" key="1">
    <citation type="journal article" date="2014" name="Int. J. Syst. Evol. Microbiol.">
        <title>Complete genome sequence of Corynebacterium casei LMG S-19264T (=DSM 44701T), isolated from a smear-ripened cheese.</title>
        <authorList>
            <consortium name="US DOE Joint Genome Institute (JGI-PGF)"/>
            <person name="Walter F."/>
            <person name="Albersmeier A."/>
            <person name="Kalinowski J."/>
            <person name="Ruckert C."/>
        </authorList>
    </citation>
    <scope>NUCLEOTIDE SEQUENCE</scope>
    <source>
        <strain evidence="2">CGMCC 4.7403</strain>
    </source>
</reference>
<feature type="region of interest" description="Disordered" evidence="1">
    <location>
        <begin position="1"/>
        <end position="77"/>
    </location>
</feature>
<accession>A0A919DNK0</accession>
<name>A0A919DNK0_9ACTN</name>
<keyword evidence="3" id="KW-1185">Reference proteome</keyword>
<evidence type="ECO:0000256" key="1">
    <source>
        <dbReference type="SAM" id="MobiDB-lite"/>
    </source>
</evidence>
<evidence type="ECO:0000313" key="3">
    <source>
        <dbReference type="Proteomes" id="UP000603227"/>
    </source>
</evidence>
<dbReference type="EMBL" id="BNAT01000057">
    <property type="protein sequence ID" value="GHE63389.1"/>
    <property type="molecule type" value="Genomic_DNA"/>
</dbReference>